<dbReference type="EMBL" id="JAPZBU010000008">
    <property type="protein sequence ID" value="KAJ5392583.1"/>
    <property type="molecule type" value="Genomic_DNA"/>
</dbReference>
<protein>
    <submittedName>
        <fullName evidence="2">Uncharacterized protein</fullName>
    </submittedName>
</protein>
<feature type="signal peptide" evidence="1">
    <location>
        <begin position="1"/>
        <end position="31"/>
    </location>
</feature>
<accession>A0A9W9W025</accession>
<evidence type="ECO:0000313" key="3">
    <source>
        <dbReference type="Proteomes" id="UP001147747"/>
    </source>
</evidence>
<evidence type="ECO:0000256" key="1">
    <source>
        <dbReference type="SAM" id="SignalP"/>
    </source>
</evidence>
<name>A0A9W9W025_9EURO</name>
<comment type="caution">
    <text evidence="2">The sequence shown here is derived from an EMBL/GenBank/DDBJ whole genome shotgun (WGS) entry which is preliminary data.</text>
</comment>
<organism evidence="2 3">
    <name type="scientific">Penicillium cosmopolitanum</name>
    <dbReference type="NCBI Taxonomy" id="1131564"/>
    <lineage>
        <taxon>Eukaryota</taxon>
        <taxon>Fungi</taxon>
        <taxon>Dikarya</taxon>
        <taxon>Ascomycota</taxon>
        <taxon>Pezizomycotina</taxon>
        <taxon>Eurotiomycetes</taxon>
        <taxon>Eurotiomycetidae</taxon>
        <taxon>Eurotiales</taxon>
        <taxon>Aspergillaceae</taxon>
        <taxon>Penicillium</taxon>
    </lineage>
</organism>
<dbReference type="AlphaFoldDB" id="A0A9W9W025"/>
<sequence>MLVSWWPPMGFRHFRCWVALSIRTLLWRCPGDPTAARRRQQTPGLCYFYTIRTTFRSKIKTPYSDNRHLHAYDVTNGVVLVGVNRVLLNPAINWLFRHKQNGNLLKNGRLLTRFLVGKVTPGITYDEIGNMLQKEVKVPQKYAAPAQNFVT</sequence>
<keyword evidence="1" id="KW-0732">Signal</keyword>
<keyword evidence="3" id="KW-1185">Reference proteome</keyword>
<reference evidence="2" key="1">
    <citation type="submission" date="2022-12" db="EMBL/GenBank/DDBJ databases">
        <authorList>
            <person name="Petersen C."/>
        </authorList>
    </citation>
    <scope>NUCLEOTIDE SEQUENCE</scope>
    <source>
        <strain evidence="2">IBT 29677</strain>
    </source>
</reference>
<reference evidence="2" key="2">
    <citation type="journal article" date="2023" name="IMA Fungus">
        <title>Comparative genomic study of the Penicillium genus elucidates a diverse pangenome and 15 lateral gene transfer events.</title>
        <authorList>
            <person name="Petersen C."/>
            <person name="Sorensen T."/>
            <person name="Nielsen M.R."/>
            <person name="Sondergaard T.E."/>
            <person name="Sorensen J.L."/>
            <person name="Fitzpatrick D.A."/>
            <person name="Frisvad J.C."/>
            <person name="Nielsen K.L."/>
        </authorList>
    </citation>
    <scope>NUCLEOTIDE SEQUENCE</scope>
    <source>
        <strain evidence="2">IBT 29677</strain>
    </source>
</reference>
<proteinExistence type="predicted"/>
<dbReference type="GeneID" id="81371690"/>
<gene>
    <name evidence="2" type="ORF">N7509_008073</name>
</gene>
<dbReference type="RefSeq" id="XP_056488261.1">
    <property type="nucleotide sequence ID" value="XM_056632710.1"/>
</dbReference>
<dbReference type="Proteomes" id="UP001147747">
    <property type="component" value="Unassembled WGS sequence"/>
</dbReference>
<evidence type="ECO:0000313" key="2">
    <source>
        <dbReference type="EMBL" id="KAJ5392583.1"/>
    </source>
</evidence>
<feature type="chain" id="PRO_5040964523" evidence="1">
    <location>
        <begin position="32"/>
        <end position="151"/>
    </location>
</feature>